<dbReference type="SUPFAM" id="SSF52540">
    <property type="entry name" value="P-loop containing nucleoside triphosphate hydrolases"/>
    <property type="match status" value="1"/>
</dbReference>
<dbReference type="FunFam" id="3.30.63.10:FF:000002">
    <property type="entry name" value="Guanylate kinase 1"/>
    <property type="match status" value="1"/>
</dbReference>
<evidence type="ECO:0000313" key="13">
    <source>
        <dbReference type="Proteomes" id="UP000319342"/>
    </source>
</evidence>
<accession>A0A518D459</accession>
<dbReference type="Gene3D" id="3.40.50.300">
    <property type="entry name" value="P-loop containing nucleotide triphosphate hydrolases"/>
    <property type="match status" value="1"/>
</dbReference>
<keyword evidence="5 9" id="KW-0547">Nucleotide-binding</keyword>
<dbReference type="EC" id="2.7.4.8" evidence="2 9"/>
<feature type="domain" description="Guanylate kinase-like" evidence="11">
    <location>
        <begin position="11"/>
        <end position="188"/>
    </location>
</feature>
<reference evidence="12 13" key="1">
    <citation type="submission" date="2019-02" db="EMBL/GenBank/DDBJ databases">
        <title>Deep-cultivation of Planctomycetes and their phenomic and genomic characterization uncovers novel biology.</title>
        <authorList>
            <person name="Wiegand S."/>
            <person name="Jogler M."/>
            <person name="Boedeker C."/>
            <person name="Pinto D."/>
            <person name="Vollmers J."/>
            <person name="Rivas-Marin E."/>
            <person name="Kohn T."/>
            <person name="Peeters S.H."/>
            <person name="Heuer A."/>
            <person name="Rast P."/>
            <person name="Oberbeckmann S."/>
            <person name="Bunk B."/>
            <person name="Jeske O."/>
            <person name="Meyerdierks A."/>
            <person name="Storesund J.E."/>
            <person name="Kallscheuer N."/>
            <person name="Luecker S."/>
            <person name="Lage O.M."/>
            <person name="Pohl T."/>
            <person name="Merkel B.J."/>
            <person name="Hornburger P."/>
            <person name="Mueller R.-W."/>
            <person name="Bruemmer F."/>
            <person name="Labrenz M."/>
            <person name="Spormann A.M."/>
            <person name="Op den Camp H."/>
            <person name="Overmann J."/>
            <person name="Amann R."/>
            <person name="Jetten M.S.M."/>
            <person name="Mascher T."/>
            <person name="Medema M.H."/>
            <person name="Devos D.P."/>
            <person name="Kaster A.-K."/>
            <person name="Ovreas L."/>
            <person name="Rohde M."/>
            <person name="Galperin M.Y."/>
            <person name="Jogler C."/>
        </authorList>
    </citation>
    <scope>NUCLEOTIDE SEQUENCE [LARGE SCALE GENOMIC DNA]</scope>
    <source>
        <strain evidence="12 13">Pla163</strain>
    </source>
</reference>
<organism evidence="12 13">
    <name type="scientific">Rohdeia mirabilis</name>
    <dbReference type="NCBI Taxonomy" id="2528008"/>
    <lineage>
        <taxon>Bacteria</taxon>
        <taxon>Pseudomonadati</taxon>
        <taxon>Planctomycetota</taxon>
        <taxon>Planctomycetia</taxon>
        <taxon>Planctomycetia incertae sedis</taxon>
        <taxon>Rohdeia</taxon>
    </lineage>
</organism>
<dbReference type="GO" id="GO:0005524">
    <property type="term" value="F:ATP binding"/>
    <property type="evidence" value="ECO:0007669"/>
    <property type="project" value="UniProtKB-UniRule"/>
</dbReference>
<dbReference type="PROSITE" id="PS50052">
    <property type="entry name" value="GUANYLATE_KINASE_2"/>
    <property type="match status" value="1"/>
</dbReference>
<keyword evidence="4 9" id="KW-0808">Transferase</keyword>
<evidence type="ECO:0000256" key="5">
    <source>
        <dbReference type="ARBA" id="ARBA00022741"/>
    </source>
</evidence>
<dbReference type="InterPro" id="IPR008144">
    <property type="entry name" value="Guanylate_kin-like_dom"/>
</dbReference>
<dbReference type="InterPro" id="IPR020590">
    <property type="entry name" value="Guanylate_kinase_CS"/>
</dbReference>
<dbReference type="InterPro" id="IPR008145">
    <property type="entry name" value="GK/Ca_channel_bsu"/>
</dbReference>
<dbReference type="Proteomes" id="UP000319342">
    <property type="component" value="Chromosome"/>
</dbReference>
<dbReference type="GO" id="GO:0005829">
    <property type="term" value="C:cytosol"/>
    <property type="evidence" value="ECO:0007669"/>
    <property type="project" value="TreeGrafter"/>
</dbReference>
<keyword evidence="13" id="KW-1185">Reference proteome</keyword>
<evidence type="ECO:0000256" key="6">
    <source>
        <dbReference type="ARBA" id="ARBA00022777"/>
    </source>
</evidence>
<dbReference type="Gene3D" id="3.30.63.10">
    <property type="entry name" value="Guanylate Kinase phosphate binding domain"/>
    <property type="match status" value="1"/>
</dbReference>
<feature type="region of interest" description="Disordered" evidence="10">
    <location>
        <begin position="1"/>
        <end position="27"/>
    </location>
</feature>
<dbReference type="InterPro" id="IPR017665">
    <property type="entry name" value="Guanylate_kinase"/>
</dbReference>
<dbReference type="CDD" id="cd00071">
    <property type="entry name" value="GMPK"/>
    <property type="match status" value="1"/>
</dbReference>
<keyword evidence="9" id="KW-0963">Cytoplasm</keyword>
<dbReference type="AlphaFoldDB" id="A0A518D459"/>
<dbReference type="EMBL" id="CP036290">
    <property type="protein sequence ID" value="QDU86256.1"/>
    <property type="molecule type" value="Genomic_DNA"/>
</dbReference>
<gene>
    <name evidence="9 12" type="primary">gmk</name>
    <name evidence="12" type="ORF">Pla163_34070</name>
</gene>
<keyword evidence="6 9" id="KW-0418">Kinase</keyword>
<evidence type="ECO:0000256" key="10">
    <source>
        <dbReference type="SAM" id="MobiDB-lite"/>
    </source>
</evidence>
<evidence type="ECO:0000313" key="12">
    <source>
        <dbReference type="EMBL" id="QDU86256.1"/>
    </source>
</evidence>
<comment type="function">
    <text evidence="9">Essential for recycling GMP and indirectly, cGMP.</text>
</comment>
<evidence type="ECO:0000256" key="9">
    <source>
        <dbReference type="HAMAP-Rule" id="MF_00328"/>
    </source>
</evidence>
<evidence type="ECO:0000256" key="8">
    <source>
        <dbReference type="ARBA" id="ARBA00030128"/>
    </source>
</evidence>
<dbReference type="InterPro" id="IPR027417">
    <property type="entry name" value="P-loop_NTPase"/>
</dbReference>
<dbReference type="NCBIfam" id="TIGR03263">
    <property type="entry name" value="guanyl_kin"/>
    <property type="match status" value="1"/>
</dbReference>
<name>A0A518D459_9BACT</name>
<proteinExistence type="inferred from homology"/>
<comment type="catalytic activity">
    <reaction evidence="9">
        <text>GMP + ATP = GDP + ADP</text>
        <dbReference type="Rhea" id="RHEA:20780"/>
        <dbReference type="ChEBI" id="CHEBI:30616"/>
        <dbReference type="ChEBI" id="CHEBI:58115"/>
        <dbReference type="ChEBI" id="CHEBI:58189"/>
        <dbReference type="ChEBI" id="CHEBI:456216"/>
        <dbReference type="EC" id="2.7.4.8"/>
    </reaction>
</comment>
<evidence type="ECO:0000259" key="11">
    <source>
        <dbReference type="PROSITE" id="PS50052"/>
    </source>
</evidence>
<evidence type="ECO:0000256" key="2">
    <source>
        <dbReference type="ARBA" id="ARBA00012961"/>
    </source>
</evidence>
<dbReference type="Pfam" id="PF00625">
    <property type="entry name" value="Guanylate_kin"/>
    <property type="match status" value="1"/>
</dbReference>
<comment type="similarity">
    <text evidence="1 9">Belongs to the guanylate kinase family.</text>
</comment>
<dbReference type="PANTHER" id="PTHR23117:SF13">
    <property type="entry name" value="GUANYLATE KINASE"/>
    <property type="match status" value="1"/>
</dbReference>
<dbReference type="HAMAP" id="MF_00328">
    <property type="entry name" value="Guanylate_kinase"/>
    <property type="match status" value="1"/>
</dbReference>
<dbReference type="SMART" id="SM00072">
    <property type="entry name" value="GuKc"/>
    <property type="match status" value="1"/>
</dbReference>
<dbReference type="RefSeq" id="WP_145191150.1">
    <property type="nucleotide sequence ID" value="NZ_CP036290.1"/>
</dbReference>
<sequence length="199" mass="22098">MSSVNHSNGPGRAVVISGPSGSGKSTIGRRLRQDPRVVFSVSCTTRAPRPGEEHGVHYLFVDEQEFKGGIASDRFLEWAEVYGNLYGTPRGPLDEAVLGGKVFLLEIDVQGALQVRQRLPEALFIFIDVPDDAELRRRLEGRGTETREVVERRLAKARAEREQRGAYDHVVVNDDAERAYRETCALIGLEPRADDAPQD</sequence>
<keyword evidence="7 9" id="KW-0067">ATP-binding</keyword>
<comment type="subcellular location">
    <subcellularLocation>
        <location evidence="9">Cytoplasm</location>
    </subcellularLocation>
</comment>
<feature type="binding site" evidence="9">
    <location>
        <begin position="18"/>
        <end position="25"/>
    </location>
    <ligand>
        <name>ATP</name>
        <dbReference type="ChEBI" id="CHEBI:30616"/>
    </ligand>
</feature>
<dbReference type="OrthoDB" id="9808150at2"/>
<dbReference type="PROSITE" id="PS00856">
    <property type="entry name" value="GUANYLATE_KINASE_1"/>
    <property type="match status" value="1"/>
</dbReference>
<evidence type="ECO:0000256" key="4">
    <source>
        <dbReference type="ARBA" id="ARBA00022679"/>
    </source>
</evidence>
<evidence type="ECO:0000256" key="3">
    <source>
        <dbReference type="ARBA" id="ARBA00016296"/>
    </source>
</evidence>
<dbReference type="PANTHER" id="PTHR23117">
    <property type="entry name" value="GUANYLATE KINASE-RELATED"/>
    <property type="match status" value="1"/>
</dbReference>
<protein>
    <recommendedName>
        <fullName evidence="3 9">Guanylate kinase</fullName>
        <ecNumber evidence="2 9">2.7.4.8</ecNumber>
    </recommendedName>
    <alternativeName>
        <fullName evidence="8 9">GMP kinase</fullName>
    </alternativeName>
</protein>
<evidence type="ECO:0000256" key="7">
    <source>
        <dbReference type="ARBA" id="ARBA00022840"/>
    </source>
</evidence>
<dbReference type="GO" id="GO:0004385">
    <property type="term" value="F:GMP kinase activity"/>
    <property type="evidence" value="ECO:0007669"/>
    <property type="project" value="UniProtKB-UniRule"/>
</dbReference>
<evidence type="ECO:0000256" key="1">
    <source>
        <dbReference type="ARBA" id="ARBA00005790"/>
    </source>
</evidence>